<reference evidence="2" key="1">
    <citation type="journal article" date="2019" name="Int. J. Syst. Evol. Microbiol.">
        <title>The Global Catalogue of Microorganisms (GCM) 10K type strain sequencing project: providing services to taxonomists for standard genome sequencing and annotation.</title>
        <authorList>
            <consortium name="The Broad Institute Genomics Platform"/>
            <consortium name="The Broad Institute Genome Sequencing Center for Infectious Disease"/>
            <person name="Wu L."/>
            <person name="Ma J."/>
        </authorList>
    </citation>
    <scope>NUCLEOTIDE SEQUENCE [LARGE SCALE GENOMIC DNA]</scope>
    <source>
        <strain evidence="2">NBRC 106396</strain>
    </source>
</reference>
<dbReference type="Proteomes" id="UP001596549">
    <property type="component" value="Unassembled WGS sequence"/>
</dbReference>
<evidence type="ECO:0000313" key="1">
    <source>
        <dbReference type="EMBL" id="MFC7370097.1"/>
    </source>
</evidence>
<protein>
    <submittedName>
        <fullName evidence="1">Uncharacterized protein</fullName>
    </submittedName>
</protein>
<organism evidence="1 2">
    <name type="scientific">Fictibacillus iocasae</name>
    <dbReference type="NCBI Taxonomy" id="2715437"/>
    <lineage>
        <taxon>Bacteria</taxon>
        <taxon>Bacillati</taxon>
        <taxon>Bacillota</taxon>
        <taxon>Bacilli</taxon>
        <taxon>Bacillales</taxon>
        <taxon>Fictibacillaceae</taxon>
        <taxon>Fictibacillus</taxon>
    </lineage>
</organism>
<name>A0ABW2NHD9_9BACL</name>
<sequence>MAIHMFRLILVGLFSLTALSLLSFQLVEIVQAAADMISGMLSNFKK</sequence>
<evidence type="ECO:0000313" key="2">
    <source>
        <dbReference type="Proteomes" id="UP001596549"/>
    </source>
</evidence>
<dbReference type="EMBL" id="JBHTCP010000002">
    <property type="protein sequence ID" value="MFC7370097.1"/>
    <property type="molecule type" value="Genomic_DNA"/>
</dbReference>
<keyword evidence="2" id="KW-1185">Reference proteome</keyword>
<dbReference type="RefSeq" id="WP_379744719.1">
    <property type="nucleotide sequence ID" value="NZ_JBHTCP010000002.1"/>
</dbReference>
<accession>A0ABW2NHD9</accession>
<comment type="caution">
    <text evidence="1">The sequence shown here is derived from an EMBL/GenBank/DDBJ whole genome shotgun (WGS) entry which is preliminary data.</text>
</comment>
<gene>
    <name evidence="1" type="ORF">ACFQPF_00210</name>
</gene>
<proteinExistence type="predicted"/>